<dbReference type="Gene3D" id="3.55.50.30">
    <property type="match status" value="1"/>
</dbReference>
<dbReference type="GeneID" id="93445551"/>
<dbReference type="Pfam" id="PF04773">
    <property type="entry name" value="FecR"/>
    <property type="match status" value="1"/>
</dbReference>
<evidence type="ECO:0000313" key="7">
    <source>
        <dbReference type="EMBL" id="MBV3124996.1"/>
    </source>
</evidence>
<dbReference type="Proteomes" id="UP000777173">
    <property type="component" value="Unassembled WGS sequence"/>
</dbReference>
<reference evidence="9 15" key="3">
    <citation type="submission" date="2019-11" db="EMBL/GenBank/DDBJ databases">
        <title>Complete genome sequence of Bacteroides dorei DSM 17855.</title>
        <authorList>
            <person name="Russell J.T."/>
        </authorList>
    </citation>
    <scope>NUCLEOTIDE SEQUENCE [LARGE SCALE GENOMIC DNA]</scope>
    <source>
        <strain evidence="9 15">DSM 17855</strain>
    </source>
</reference>
<dbReference type="AlphaFoldDB" id="A0A076IYI5"/>
<protein>
    <submittedName>
        <fullName evidence="3">Anti-sigma factor</fullName>
    </submittedName>
    <submittedName>
        <fullName evidence="4">DUF4974 domain-containing protein</fullName>
    </submittedName>
    <submittedName>
        <fullName evidence="7">FecR domain-containing protein</fullName>
    </submittedName>
</protein>
<dbReference type="eggNOG" id="COG3712">
    <property type="taxonomic scope" value="Bacteria"/>
</dbReference>
<evidence type="ECO:0000313" key="12">
    <source>
        <dbReference type="Proteomes" id="UP000347681"/>
    </source>
</evidence>
<dbReference type="EMBL" id="VVZA01000003">
    <property type="protein sequence ID" value="KAA5407001.1"/>
    <property type="molecule type" value="Genomic_DNA"/>
</dbReference>
<evidence type="ECO:0000259" key="1">
    <source>
        <dbReference type="Pfam" id="PF04773"/>
    </source>
</evidence>
<dbReference type="Proteomes" id="UP001181086">
    <property type="component" value="Unassembled WGS sequence"/>
</dbReference>
<dbReference type="Proteomes" id="UP000441162">
    <property type="component" value="Unassembled WGS sequence"/>
</dbReference>
<dbReference type="Proteomes" id="UP001055104">
    <property type="component" value="Unassembled WGS sequence"/>
</dbReference>
<feature type="domain" description="Protein FecR C-terminal" evidence="2">
    <location>
        <begin position="243"/>
        <end position="308"/>
    </location>
</feature>
<dbReference type="Proteomes" id="UP000347681">
    <property type="component" value="Unassembled WGS sequence"/>
</dbReference>
<dbReference type="EMBL" id="VVYY01000003">
    <property type="protein sequence ID" value="KAA5400057.1"/>
    <property type="molecule type" value="Genomic_DNA"/>
</dbReference>
<dbReference type="RefSeq" id="WP_007836555.1">
    <property type="nucleotide sequence ID" value="NZ_BAABZF010000001.1"/>
</dbReference>
<dbReference type="EMBL" id="CP046176">
    <property type="protein sequence ID" value="QJR75333.1"/>
    <property type="molecule type" value="Genomic_DNA"/>
</dbReference>
<evidence type="ECO:0000313" key="4">
    <source>
        <dbReference type="EMBL" id="KAA5379161.1"/>
    </source>
</evidence>
<dbReference type="FunFam" id="2.60.120.1440:FF:000001">
    <property type="entry name" value="Putative anti-sigma factor"/>
    <property type="match status" value="1"/>
</dbReference>
<dbReference type="PANTHER" id="PTHR30273:SF2">
    <property type="entry name" value="PROTEIN FECR"/>
    <property type="match status" value="1"/>
</dbReference>
<dbReference type="EMBL" id="JAHOAX010000020">
    <property type="protein sequence ID" value="MBV3124996.1"/>
    <property type="molecule type" value="Genomic_DNA"/>
</dbReference>
<reference evidence="3" key="5">
    <citation type="submission" date="2022-01" db="EMBL/GenBank/DDBJ databases">
        <title>Novel bile acid biosynthetic pathways are enriched in the microbiome of centenarians.</title>
        <authorList>
            <person name="Sato Y."/>
            <person name="Atarashi K."/>
            <person name="Plichta R.D."/>
            <person name="Arai Y."/>
            <person name="Sasajima S."/>
            <person name="Kearney M.S."/>
            <person name="Suda W."/>
            <person name="Takeshita K."/>
            <person name="Sasaki T."/>
            <person name="Okamoto S."/>
            <person name="Skelly N.A."/>
            <person name="Okamura Y."/>
            <person name="Vlamakis H."/>
            <person name="Li Y."/>
            <person name="Tanoue T."/>
            <person name="Takei H."/>
            <person name="Nittono H."/>
            <person name="Narushima S."/>
            <person name="Irie J."/>
            <person name="Itoh H."/>
            <person name="Moriya K."/>
            <person name="Sugiura Y."/>
            <person name="Suematsu M."/>
            <person name="Moritoki N."/>
            <person name="Shibata S."/>
            <person name="Littman R.D."/>
            <person name="Fischbach A.M."/>
            <person name="Uwamino Y."/>
            <person name="Inoue T."/>
            <person name="Honda A."/>
            <person name="Hattori M."/>
            <person name="Murai T."/>
            <person name="Xavier J.R."/>
            <person name="Hirose N."/>
            <person name="Honda K."/>
        </authorList>
    </citation>
    <scope>NUCLEOTIDE SEQUENCE</scope>
    <source>
        <strain evidence="3">CE91-St7</strain>
    </source>
</reference>
<dbReference type="Proteomes" id="UP000294527">
    <property type="component" value="Unassembled WGS sequence"/>
</dbReference>
<dbReference type="Pfam" id="PF16344">
    <property type="entry name" value="FecR_C"/>
    <property type="match status" value="1"/>
</dbReference>
<name>A0A076IYI5_9BACT</name>
<dbReference type="PIRSF" id="PIRSF018266">
    <property type="entry name" value="FecR"/>
    <property type="match status" value="1"/>
</dbReference>
<reference evidence="10 11" key="2">
    <citation type="journal article" date="2019" name="Nat. Microbiol.">
        <title>Genomic variation and strain-specific functional adaptation in the human gut microbiome during early life.</title>
        <authorList>
            <person name="Vatanen T."/>
            <person name="Plichta D.R."/>
            <person name="Somani J."/>
            <person name="Munch P.C."/>
            <person name="Arthur T.D."/>
            <person name="Hall A.B."/>
            <person name="Rudolf S."/>
            <person name="Oakeley E.J."/>
            <person name="Ke X."/>
            <person name="Young R.A."/>
            <person name="Haiser H.J."/>
            <person name="Kolde R."/>
            <person name="Yassour M."/>
            <person name="Luopajarvi K."/>
            <person name="Siljander H."/>
            <person name="Virtanen S.M."/>
            <person name="Ilonen J."/>
            <person name="Uibo R."/>
            <person name="Tillmann V."/>
            <person name="Mokurov S."/>
            <person name="Dorshakova N."/>
            <person name="Porter J.A."/>
            <person name="McHardy A.C."/>
            <person name="Lahdesmaki H."/>
            <person name="Vlamakis H."/>
            <person name="Huttenhower C."/>
            <person name="Knip M."/>
            <person name="Xavier R.J."/>
        </authorList>
    </citation>
    <scope>NUCLEOTIDE SEQUENCE [LARGE SCALE GENOMIC DNA]</scope>
    <source>
        <strain evidence="10 11">RJX1047</strain>
    </source>
</reference>
<dbReference type="EMBL" id="VVZB01000024">
    <property type="protein sequence ID" value="KAA5379161.1"/>
    <property type="molecule type" value="Genomic_DNA"/>
</dbReference>
<feature type="domain" description="FecR protein" evidence="1">
    <location>
        <begin position="105"/>
        <end position="199"/>
    </location>
</feature>
<dbReference type="InterPro" id="IPR032508">
    <property type="entry name" value="FecR_C"/>
</dbReference>
<evidence type="ECO:0000313" key="8">
    <source>
        <dbReference type="EMBL" id="MDU0270591.1"/>
    </source>
</evidence>
<evidence type="ECO:0000313" key="10">
    <source>
        <dbReference type="EMBL" id="TDA73007.1"/>
    </source>
</evidence>
<sequence>MNPELLQKYIAGNATEVEKQRVTGWIQENPENMREYMAQRKLHDMALWRTEPVAEENSRERKHFSLRGICMEAAKIAAVLAIVLLGTHYWTGKHQVPEDKTWQSIYVPAGQRAELMLADGTKVWLNSRSTLTFPGSFKGDIRNVKLDGEGYFAVTKNVEQPFIVETNKCNVKVLGTEFNVMAYAADSVWETSLLEGAVEILVPGSNNSGMRLEPNTMASLKGNRLVKGRIKEADYFLWREGLLCFNDISVRDMIEKLKLYYGVDIVVNNTRILKNRYTGKFRTKDGVEHVLKVLRLNNKFTYTKDDETNVITIN</sequence>
<evidence type="ECO:0000313" key="6">
    <source>
        <dbReference type="EMBL" id="KAA5407001.1"/>
    </source>
</evidence>
<organism evidence="4 12">
    <name type="scientific">Phocaeicola dorei</name>
    <dbReference type="NCBI Taxonomy" id="357276"/>
    <lineage>
        <taxon>Bacteria</taxon>
        <taxon>Pseudomonadati</taxon>
        <taxon>Bacteroidota</taxon>
        <taxon>Bacteroidia</taxon>
        <taxon>Bacteroidales</taxon>
        <taxon>Bacteroidaceae</taxon>
        <taxon>Phocaeicola</taxon>
    </lineage>
</organism>
<dbReference type="Gene3D" id="2.60.120.1440">
    <property type="match status" value="1"/>
</dbReference>
<reference evidence="7" key="4">
    <citation type="submission" date="2021-06" db="EMBL/GenBank/DDBJ databases">
        <title>Collection of gut derived symbiotic bacterial strains cultured from healthy donors.</title>
        <authorList>
            <person name="Lin H."/>
            <person name="Littmann E."/>
            <person name="Pamer E.G."/>
        </authorList>
    </citation>
    <scope>NUCLEOTIDE SEQUENCE</scope>
    <source>
        <strain evidence="7">MSK.5.10</strain>
    </source>
</reference>
<dbReference type="PANTHER" id="PTHR30273">
    <property type="entry name" value="PERIPLASMIC SIGNAL SENSOR AND SIGMA FACTOR ACTIVATOR FECR-RELATED"/>
    <property type="match status" value="1"/>
</dbReference>
<gene>
    <name evidence="3" type="ORF">CE91St7_20140</name>
    <name evidence="10" type="ORF">E1I98_16515</name>
    <name evidence="6" type="ORF">F2Y51_05865</name>
    <name evidence="5" type="ORF">F2Y58_05245</name>
    <name evidence="4" type="ORF">F2Y61_21810</name>
    <name evidence="9" type="ORF">GKD17_02525</name>
    <name evidence="7" type="ORF">KSU80_17730</name>
    <name evidence="8" type="ORF">RVH45_11975</name>
</gene>
<evidence type="ECO:0000259" key="2">
    <source>
        <dbReference type="Pfam" id="PF16344"/>
    </source>
</evidence>
<dbReference type="EMBL" id="JAWDEV010000010">
    <property type="protein sequence ID" value="MDU0270591.1"/>
    <property type="molecule type" value="Genomic_DNA"/>
</dbReference>
<evidence type="ECO:0000313" key="5">
    <source>
        <dbReference type="EMBL" id="KAA5400057.1"/>
    </source>
</evidence>
<reference evidence="8" key="6">
    <citation type="submission" date="2023-10" db="EMBL/GenBank/DDBJ databases">
        <title>Genome of Potential pathogenic bacteria in Crohn's disease.</title>
        <authorList>
            <person name="Rodriguez-Palacios A."/>
        </authorList>
    </citation>
    <scope>NUCLEOTIDE SEQUENCE</scope>
    <source>
        <strain evidence="8">CavFT-hAR62</strain>
    </source>
</reference>
<evidence type="ECO:0000313" key="3">
    <source>
        <dbReference type="EMBL" id="GKH81130.1"/>
    </source>
</evidence>
<evidence type="ECO:0000313" key="13">
    <source>
        <dbReference type="Proteomes" id="UP000441162"/>
    </source>
</evidence>
<dbReference type="InterPro" id="IPR006860">
    <property type="entry name" value="FecR"/>
</dbReference>
<dbReference type="GO" id="GO:0016989">
    <property type="term" value="F:sigma factor antagonist activity"/>
    <property type="evidence" value="ECO:0007669"/>
    <property type="project" value="TreeGrafter"/>
</dbReference>
<evidence type="ECO:0000313" key="11">
    <source>
        <dbReference type="Proteomes" id="UP000294527"/>
    </source>
</evidence>
<evidence type="ECO:0000313" key="14">
    <source>
        <dbReference type="Proteomes" id="UP000481616"/>
    </source>
</evidence>
<dbReference type="Proteomes" id="UP000481616">
    <property type="component" value="Unassembled WGS sequence"/>
</dbReference>
<dbReference type="KEGG" id="bdo:EL88_19440"/>
<dbReference type="InterPro" id="IPR012373">
    <property type="entry name" value="Ferrdict_sens_TM"/>
</dbReference>
<dbReference type="Proteomes" id="UP000500949">
    <property type="component" value="Chromosome"/>
</dbReference>
<evidence type="ECO:0000313" key="15">
    <source>
        <dbReference type="Proteomes" id="UP000500949"/>
    </source>
</evidence>
<proteinExistence type="predicted"/>
<dbReference type="EMBL" id="BQOB01000001">
    <property type="protein sequence ID" value="GKH81130.1"/>
    <property type="molecule type" value="Genomic_DNA"/>
</dbReference>
<reference evidence="12 13" key="1">
    <citation type="journal article" date="2019" name="Nat. Med.">
        <title>A library of human gut bacterial isolates paired with longitudinal multiomics data enables mechanistic microbiome research.</title>
        <authorList>
            <person name="Poyet M."/>
            <person name="Groussin M."/>
            <person name="Gibbons S.M."/>
            <person name="Avila-Pacheco J."/>
            <person name="Jiang X."/>
            <person name="Kearney S.M."/>
            <person name="Perrotta A.R."/>
            <person name="Berdy B."/>
            <person name="Zhao S."/>
            <person name="Lieberman T.D."/>
            <person name="Swanson P.K."/>
            <person name="Smith M."/>
            <person name="Roesemann S."/>
            <person name="Alexander J.E."/>
            <person name="Rich S.A."/>
            <person name="Livny J."/>
            <person name="Vlamakis H."/>
            <person name="Clish C."/>
            <person name="Bullock K."/>
            <person name="Deik A."/>
            <person name="Scott J."/>
            <person name="Pierce K.A."/>
            <person name="Xavier R.J."/>
            <person name="Alm E.J."/>
        </authorList>
    </citation>
    <scope>NUCLEOTIDE SEQUENCE [LARGE SCALE GENOMIC DNA]</scope>
    <source>
        <strain evidence="5 14">BIOML-A1</strain>
        <strain evidence="6 13">BIOML-A4</strain>
        <strain evidence="4 12">BIOML-A5</strain>
    </source>
</reference>
<evidence type="ECO:0000313" key="9">
    <source>
        <dbReference type="EMBL" id="QJR75333.1"/>
    </source>
</evidence>
<accession>A0A076IYI5</accession>
<dbReference type="EMBL" id="SLTU01000002">
    <property type="protein sequence ID" value="TDA73007.1"/>
    <property type="molecule type" value="Genomic_DNA"/>
</dbReference>